<dbReference type="Proteomes" id="UP000177982">
    <property type="component" value="Unassembled WGS sequence"/>
</dbReference>
<evidence type="ECO:0008006" key="4">
    <source>
        <dbReference type="Google" id="ProtNLM"/>
    </source>
</evidence>
<proteinExistence type="predicted"/>
<dbReference type="InterPro" id="IPR027304">
    <property type="entry name" value="Trigger_fact/SurA_dom_sf"/>
</dbReference>
<evidence type="ECO:0000313" key="3">
    <source>
        <dbReference type="Proteomes" id="UP000177982"/>
    </source>
</evidence>
<keyword evidence="1" id="KW-0472">Membrane</keyword>
<evidence type="ECO:0000256" key="1">
    <source>
        <dbReference type="SAM" id="Phobius"/>
    </source>
</evidence>
<keyword evidence="1" id="KW-1133">Transmembrane helix</keyword>
<keyword evidence="1" id="KW-0812">Transmembrane</keyword>
<dbReference type="EMBL" id="MHQO01000064">
    <property type="protein sequence ID" value="OHA04983.1"/>
    <property type="molecule type" value="Genomic_DNA"/>
</dbReference>
<dbReference type="InterPro" id="IPR050245">
    <property type="entry name" value="PrsA_foldase"/>
</dbReference>
<dbReference type="Pfam" id="PF13624">
    <property type="entry name" value="SurA_N_3"/>
    <property type="match status" value="1"/>
</dbReference>
<gene>
    <name evidence="2" type="ORF">A2934_04075</name>
</gene>
<reference evidence="2 3" key="1">
    <citation type="journal article" date="2016" name="Nat. Commun.">
        <title>Thousands of microbial genomes shed light on interconnected biogeochemical processes in an aquifer system.</title>
        <authorList>
            <person name="Anantharaman K."/>
            <person name="Brown C.T."/>
            <person name="Hug L.A."/>
            <person name="Sharon I."/>
            <person name="Castelle C.J."/>
            <person name="Probst A.J."/>
            <person name="Thomas B.C."/>
            <person name="Singh A."/>
            <person name="Wilkins M.J."/>
            <person name="Karaoz U."/>
            <person name="Brodie E.L."/>
            <person name="Williams K.H."/>
            <person name="Hubbard S.S."/>
            <person name="Banfield J.F."/>
        </authorList>
    </citation>
    <scope>NUCLEOTIDE SEQUENCE [LARGE SCALE GENOMIC DNA]</scope>
</reference>
<name>A0A1G2L000_9BACT</name>
<comment type="caution">
    <text evidence="2">The sequence shown here is derived from an EMBL/GenBank/DDBJ whole genome shotgun (WGS) entry which is preliminary data.</text>
</comment>
<sequence length="227" mass="25580">MALLNRNIHSFIMEDTQPTHHEDGEQKRGDILSYIRTSPYLGSIIVLAAIIIGALFYFRSYFIAATVDGRIITRLSVIRRLEKQAGKNILDSLIAEKLIDIEATKKGITVSEDEIIAQIQQVRDSITGQGGTLEEELSRQGMTEADLREQVILQKKVEKILAESVLVSDEDVDAFLTQNQIVVPEQGGQELRERARVQLKNQKLSQEIDGWLSSLKNSASITYYTEY</sequence>
<dbReference type="PANTHER" id="PTHR47245:SF2">
    <property type="entry name" value="PEPTIDYL-PROLYL CIS-TRANS ISOMERASE HP_0175-RELATED"/>
    <property type="match status" value="1"/>
</dbReference>
<dbReference type="Gene3D" id="1.10.4030.10">
    <property type="entry name" value="Porin chaperone SurA, peptide-binding domain"/>
    <property type="match status" value="1"/>
</dbReference>
<organism evidence="2 3">
    <name type="scientific">Candidatus Sungbacteria bacterium RIFCSPLOWO2_01_FULL_47_10</name>
    <dbReference type="NCBI Taxonomy" id="1802276"/>
    <lineage>
        <taxon>Bacteria</taxon>
        <taxon>Candidatus Sungiibacteriota</taxon>
    </lineage>
</organism>
<protein>
    <recommendedName>
        <fullName evidence="4">SurA N-terminal domain-containing protein</fullName>
    </recommendedName>
</protein>
<feature type="transmembrane region" description="Helical" evidence="1">
    <location>
        <begin position="40"/>
        <end position="58"/>
    </location>
</feature>
<evidence type="ECO:0000313" key="2">
    <source>
        <dbReference type="EMBL" id="OHA04983.1"/>
    </source>
</evidence>
<accession>A0A1G2L000</accession>
<dbReference type="AlphaFoldDB" id="A0A1G2L000"/>
<dbReference type="SUPFAM" id="SSF109998">
    <property type="entry name" value="Triger factor/SurA peptide-binding domain-like"/>
    <property type="match status" value="1"/>
</dbReference>
<dbReference type="PANTHER" id="PTHR47245">
    <property type="entry name" value="PEPTIDYLPROLYL ISOMERASE"/>
    <property type="match status" value="1"/>
</dbReference>